<dbReference type="Gene3D" id="3.90.550.20">
    <property type="match status" value="1"/>
</dbReference>
<dbReference type="OrthoDB" id="9997758at2759"/>
<reference evidence="5" key="1">
    <citation type="submission" date="2012-12" db="EMBL/GenBank/DDBJ databases">
        <authorList>
            <person name="Hellsten U."/>
            <person name="Grimwood J."/>
            <person name="Chapman J.A."/>
            <person name="Shapiro H."/>
            <person name="Aerts A."/>
            <person name="Otillar R.P."/>
            <person name="Terry A.Y."/>
            <person name="Boore J.L."/>
            <person name="Simakov O."/>
            <person name="Marletaz F."/>
            <person name="Cho S.-J."/>
            <person name="Edsinger-Gonzales E."/>
            <person name="Havlak P."/>
            <person name="Kuo D.-H."/>
            <person name="Larsson T."/>
            <person name="Lv J."/>
            <person name="Arendt D."/>
            <person name="Savage R."/>
            <person name="Osoegawa K."/>
            <person name="de Jong P."/>
            <person name="Lindberg D.R."/>
            <person name="Seaver E.C."/>
            <person name="Weisblat D.A."/>
            <person name="Putnam N.H."/>
            <person name="Grigoriev I.V."/>
            <person name="Rokhsar D.S."/>
        </authorList>
    </citation>
    <scope>NUCLEOTIDE SEQUENCE</scope>
    <source>
        <strain evidence="5">I ESC-2004</strain>
    </source>
</reference>
<feature type="transmembrane region" description="Helical" evidence="2">
    <location>
        <begin position="16"/>
        <end position="35"/>
    </location>
</feature>
<dbReference type="InterPro" id="IPR051706">
    <property type="entry name" value="Glycosyltransferase_domain"/>
</dbReference>
<dbReference type="EMBL" id="AMQN01002596">
    <property type="status" value="NOT_ANNOTATED_CDS"/>
    <property type="molecule type" value="Genomic_DNA"/>
</dbReference>
<dbReference type="InterPro" id="IPR007577">
    <property type="entry name" value="GlycoTrfase_DXD_sugar-bd_CS"/>
</dbReference>
<keyword evidence="2" id="KW-0472">Membrane</keyword>
<evidence type="ECO:0000313" key="5">
    <source>
        <dbReference type="Proteomes" id="UP000014760"/>
    </source>
</evidence>
<dbReference type="InterPro" id="IPR029044">
    <property type="entry name" value="Nucleotide-diphossugar_trans"/>
</dbReference>
<gene>
    <name evidence="3" type="ORF">CAPTEDRAFT_190991</name>
</gene>
<evidence type="ECO:0000313" key="3">
    <source>
        <dbReference type="EMBL" id="ELT93810.1"/>
    </source>
</evidence>
<name>R7TS29_CAPTE</name>
<dbReference type="EnsemblMetazoa" id="CapteT190991">
    <property type="protein sequence ID" value="CapteP190991"/>
    <property type="gene ID" value="CapteG190991"/>
</dbReference>
<dbReference type="STRING" id="283909.R7TS29"/>
<proteinExistence type="predicted"/>
<dbReference type="PANTHER" id="PTHR32385:SF15">
    <property type="entry name" value="INOSITOL PHOSPHOCERAMIDE MANNOSYLTRANSFERASE 1"/>
    <property type="match status" value="1"/>
</dbReference>
<dbReference type="GO" id="GO:0000030">
    <property type="term" value="F:mannosyltransferase activity"/>
    <property type="evidence" value="ECO:0007669"/>
    <property type="project" value="TreeGrafter"/>
</dbReference>
<protein>
    <submittedName>
        <fullName evidence="3 4">Uncharacterized protein</fullName>
    </submittedName>
</protein>
<reference evidence="4" key="3">
    <citation type="submission" date="2015-06" db="UniProtKB">
        <authorList>
            <consortium name="EnsemblMetazoa"/>
        </authorList>
    </citation>
    <scope>IDENTIFICATION</scope>
</reference>
<accession>R7TS29</accession>
<organism evidence="3">
    <name type="scientific">Capitella teleta</name>
    <name type="common">Polychaete worm</name>
    <dbReference type="NCBI Taxonomy" id="283909"/>
    <lineage>
        <taxon>Eukaryota</taxon>
        <taxon>Metazoa</taxon>
        <taxon>Spiralia</taxon>
        <taxon>Lophotrochozoa</taxon>
        <taxon>Annelida</taxon>
        <taxon>Polychaeta</taxon>
        <taxon>Sedentaria</taxon>
        <taxon>Scolecida</taxon>
        <taxon>Capitellidae</taxon>
        <taxon>Capitella</taxon>
    </lineage>
</organism>
<dbReference type="Proteomes" id="UP000014760">
    <property type="component" value="Unassembled WGS sequence"/>
</dbReference>
<keyword evidence="1" id="KW-0808">Transferase</keyword>
<dbReference type="EMBL" id="KB309617">
    <property type="protein sequence ID" value="ELT93810.1"/>
    <property type="molecule type" value="Genomic_DNA"/>
</dbReference>
<dbReference type="Pfam" id="PF04488">
    <property type="entry name" value="Gly_transf_sug"/>
    <property type="match status" value="1"/>
</dbReference>
<keyword evidence="5" id="KW-1185">Reference proteome</keyword>
<reference evidence="3 5" key="2">
    <citation type="journal article" date="2013" name="Nature">
        <title>Insights into bilaterian evolution from three spiralian genomes.</title>
        <authorList>
            <person name="Simakov O."/>
            <person name="Marletaz F."/>
            <person name="Cho S.J."/>
            <person name="Edsinger-Gonzales E."/>
            <person name="Havlak P."/>
            <person name="Hellsten U."/>
            <person name="Kuo D.H."/>
            <person name="Larsson T."/>
            <person name="Lv J."/>
            <person name="Arendt D."/>
            <person name="Savage R."/>
            <person name="Osoegawa K."/>
            <person name="de Jong P."/>
            <person name="Grimwood J."/>
            <person name="Chapman J.A."/>
            <person name="Shapiro H."/>
            <person name="Aerts A."/>
            <person name="Otillar R.P."/>
            <person name="Terry A.Y."/>
            <person name="Boore J.L."/>
            <person name="Grigoriev I.V."/>
            <person name="Lindberg D.R."/>
            <person name="Seaver E.C."/>
            <person name="Weisblat D.A."/>
            <person name="Putnam N.H."/>
            <person name="Rokhsar D.S."/>
        </authorList>
    </citation>
    <scope>NUCLEOTIDE SEQUENCE</scope>
    <source>
        <strain evidence="3 5">I ESC-2004</strain>
    </source>
</reference>
<keyword evidence="2" id="KW-0812">Transmembrane</keyword>
<dbReference type="HOGENOM" id="CLU_802261_0_0_1"/>
<evidence type="ECO:0000256" key="2">
    <source>
        <dbReference type="SAM" id="Phobius"/>
    </source>
</evidence>
<dbReference type="SUPFAM" id="SSF53448">
    <property type="entry name" value="Nucleotide-diphospho-sugar transferases"/>
    <property type="match status" value="1"/>
</dbReference>
<keyword evidence="2" id="KW-1133">Transmembrane helix</keyword>
<evidence type="ECO:0000313" key="4">
    <source>
        <dbReference type="EnsemblMetazoa" id="CapteP190991"/>
    </source>
</evidence>
<dbReference type="OMA" id="WISSWES"/>
<evidence type="ECO:0000256" key="1">
    <source>
        <dbReference type="ARBA" id="ARBA00022679"/>
    </source>
</evidence>
<dbReference type="GO" id="GO:0051999">
    <property type="term" value="P:mannosyl-inositol phosphorylceramide biosynthetic process"/>
    <property type="evidence" value="ECO:0007669"/>
    <property type="project" value="TreeGrafter"/>
</dbReference>
<dbReference type="PANTHER" id="PTHR32385">
    <property type="entry name" value="MANNOSYL PHOSPHORYLINOSITOL CERAMIDE SYNTHASE"/>
    <property type="match status" value="1"/>
</dbReference>
<sequence length="346" mass="40228">MASFLLGRKAATMRKCYGILFIFLGITCISWFTTFESQETRSSPSLKFRPRVQMPARGSKALVKAKFPFRHSPHLATKTRELPTIPHLIHQVWLHNDVPPISKKWMSSWMLKHPNWKYRFWTLEDVTRFVNLFFRRDSQWFSQLPPKEKMYVSRYFILLHFGGVFADIDVEALQALDNWTFNYNCVLSQENAAHMYLLNNQKKASLTSSIMLCQPQHQFLSKAIELFRTTPTPLPALTEVYNTCLNSSSAHAQGWQKDSKLAIVPSEYFSPSFDVTLLGTLVQMCDPIHSWQQSPKGQLLCQRLRREKFRSDPGSEAYAERHWFKAPVVKKEISYNQITLQIGVKN</sequence>
<dbReference type="GO" id="GO:0016020">
    <property type="term" value="C:membrane"/>
    <property type="evidence" value="ECO:0007669"/>
    <property type="project" value="GOC"/>
</dbReference>
<dbReference type="AlphaFoldDB" id="R7TS29"/>